<name>A0A1M5LMN5_9FLAO</name>
<protein>
    <submittedName>
        <fullName evidence="2">Methyltransferase domain-containing protein</fullName>
    </submittedName>
</protein>
<evidence type="ECO:0000313" key="3">
    <source>
        <dbReference type="Proteomes" id="UP000184522"/>
    </source>
</evidence>
<dbReference type="Proteomes" id="UP000184522">
    <property type="component" value="Unassembled WGS sequence"/>
</dbReference>
<keyword evidence="3" id="KW-1185">Reference proteome</keyword>
<dbReference type="GO" id="GO:0032259">
    <property type="term" value="P:methylation"/>
    <property type="evidence" value="ECO:0007669"/>
    <property type="project" value="UniProtKB-KW"/>
</dbReference>
<feature type="domain" description="Methyltransferase" evidence="1">
    <location>
        <begin position="57"/>
        <end position="136"/>
    </location>
</feature>
<evidence type="ECO:0000259" key="1">
    <source>
        <dbReference type="Pfam" id="PF13847"/>
    </source>
</evidence>
<dbReference type="AlphaFoldDB" id="A0A1M5LMN5"/>
<gene>
    <name evidence="2" type="ORF">SAMN05444148_0668</name>
</gene>
<accession>A0A1M5LMN5</accession>
<dbReference type="Gene3D" id="3.40.50.150">
    <property type="entry name" value="Vaccinia Virus protein VP39"/>
    <property type="match status" value="1"/>
</dbReference>
<dbReference type="EMBL" id="FQWS01000001">
    <property type="protein sequence ID" value="SHG66364.1"/>
    <property type="molecule type" value="Genomic_DNA"/>
</dbReference>
<dbReference type="InterPro" id="IPR025714">
    <property type="entry name" value="Methyltranfer_dom"/>
</dbReference>
<keyword evidence="2" id="KW-0808">Transferase</keyword>
<evidence type="ECO:0000313" key="2">
    <source>
        <dbReference type="EMBL" id="SHG66364.1"/>
    </source>
</evidence>
<organism evidence="2 3">
    <name type="scientific">Winogradskyella jejuensis</name>
    <dbReference type="NCBI Taxonomy" id="1089305"/>
    <lineage>
        <taxon>Bacteria</taxon>
        <taxon>Pseudomonadati</taxon>
        <taxon>Bacteroidota</taxon>
        <taxon>Flavobacteriia</taxon>
        <taxon>Flavobacteriales</taxon>
        <taxon>Flavobacteriaceae</taxon>
        <taxon>Winogradskyella</taxon>
    </lineage>
</organism>
<dbReference type="GO" id="GO:0008168">
    <property type="term" value="F:methyltransferase activity"/>
    <property type="evidence" value="ECO:0007669"/>
    <property type="project" value="UniProtKB-KW"/>
</dbReference>
<dbReference type="CDD" id="cd02440">
    <property type="entry name" value="AdoMet_MTases"/>
    <property type="match status" value="1"/>
</dbReference>
<dbReference type="STRING" id="1089305.SAMN05444148_0668"/>
<keyword evidence="2" id="KW-0489">Methyltransferase</keyword>
<proteinExistence type="predicted"/>
<dbReference type="SUPFAM" id="SSF53335">
    <property type="entry name" value="S-adenosyl-L-methionine-dependent methyltransferases"/>
    <property type="match status" value="1"/>
</dbReference>
<dbReference type="Pfam" id="PF13847">
    <property type="entry name" value="Methyltransf_31"/>
    <property type="match status" value="1"/>
</dbReference>
<sequence>MNRPKKPWPTKAVMQQIYEKQLWGTDGSNFYSGEGSHEKQITQPYIEAVTNFLKSHSDKLTVCDLGCGDFNIGCHLVNYSKHYFAIDIVDELIERNKQLFKAENLEFHCLDISKDSLPKADCVILRQVLQHLSNSEIQDILKKLSDYKYTILTEHIPVGNFEPNKDKIASQGIRLKQNSGVDILAEPFNFKVKSSQVLNEFVLSEKNGRIVTTLFIL</sequence>
<dbReference type="InterPro" id="IPR029063">
    <property type="entry name" value="SAM-dependent_MTases_sf"/>
</dbReference>
<reference evidence="3" key="1">
    <citation type="submission" date="2016-11" db="EMBL/GenBank/DDBJ databases">
        <authorList>
            <person name="Varghese N."/>
            <person name="Submissions S."/>
        </authorList>
    </citation>
    <scope>NUCLEOTIDE SEQUENCE [LARGE SCALE GENOMIC DNA]</scope>
    <source>
        <strain evidence="3">DSM 25330</strain>
    </source>
</reference>